<reference evidence="1 2" key="1">
    <citation type="submission" date="2020-10" db="EMBL/GenBank/DDBJ databases">
        <title>Whole genome sequence of oil-degrading bacteria Rhodococcus pyridinivorans strain 5Ap.</title>
        <authorList>
            <person name="Akhremchuk A.E."/>
            <person name="Valentovich L.N."/>
            <person name="Charniauskaya M.I."/>
            <person name="Bukliarevich H.A."/>
            <person name="Titok M.A."/>
        </authorList>
    </citation>
    <scope>NUCLEOTIDE SEQUENCE [LARGE SCALE GENOMIC DNA]</scope>
    <source>
        <strain evidence="1 2">5Ap</strain>
    </source>
</reference>
<evidence type="ECO:0000313" key="2">
    <source>
        <dbReference type="Proteomes" id="UP000593818"/>
    </source>
</evidence>
<organism evidence="1 2">
    <name type="scientific">Rhodococcus pyridinivorans</name>
    <dbReference type="NCBI Taxonomy" id="103816"/>
    <lineage>
        <taxon>Bacteria</taxon>
        <taxon>Bacillati</taxon>
        <taxon>Actinomycetota</taxon>
        <taxon>Actinomycetes</taxon>
        <taxon>Mycobacteriales</taxon>
        <taxon>Nocardiaceae</taxon>
        <taxon>Rhodococcus</taxon>
    </lineage>
</organism>
<name>A0A7M2XRU0_9NOCA</name>
<dbReference type="Proteomes" id="UP000593818">
    <property type="component" value="Chromosome"/>
</dbReference>
<protein>
    <submittedName>
        <fullName evidence="1">Uncharacterized protein</fullName>
    </submittedName>
</protein>
<dbReference type="AlphaFoldDB" id="A0A7M2XRU0"/>
<accession>A0A7M2XRU0</accession>
<proteinExistence type="predicted"/>
<dbReference type="EMBL" id="CP063450">
    <property type="protein sequence ID" value="QOW00489.1"/>
    <property type="molecule type" value="Genomic_DNA"/>
</dbReference>
<keyword evidence="2" id="KW-1185">Reference proteome</keyword>
<dbReference type="RefSeq" id="WP_193903600.1">
    <property type="nucleotide sequence ID" value="NZ_CP063450.1"/>
</dbReference>
<sequence>MMPTAAPRHCDRCRRPYLGRLCPCRSSEIVDEIMRATTTDTAPHPTPAPGTPAPGIVEAADVEAMFERYVTTRAAVRPAEPRKDGSG</sequence>
<evidence type="ECO:0000313" key="1">
    <source>
        <dbReference type="EMBL" id="QOW00489.1"/>
    </source>
</evidence>
<gene>
    <name evidence="1" type="ORF">INP59_09295</name>
</gene>